<dbReference type="AlphaFoldDB" id="F8P071"/>
<dbReference type="FunFam" id="3.20.20.100:FF:000002">
    <property type="entry name" value="2,5-diketo-D-gluconic acid reductase A"/>
    <property type="match status" value="1"/>
</dbReference>
<dbReference type="GO" id="GO:0016616">
    <property type="term" value="F:oxidoreductase activity, acting on the CH-OH group of donors, NAD or NADP as acceptor"/>
    <property type="evidence" value="ECO:0007669"/>
    <property type="project" value="UniProtKB-ARBA"/>
</dbReference>
<feature type="transmembrane region" description="Helical" evidence="7">
    <location>
        <begin position="279"/>
        <end position="300"/>
    </location>
</feature>
<organism>
    <name type="scientific">Serpula lacrymans var. lacrymans (strain S7.9)</name>
    <name type="common">Dry rot fungus</name>
    <dbReference type="NCBI Taxonomy" id="578457"/>
    <lineage>
        <taxon>Eukaryota</taxon>
        <taxon>Fungi</taxon>
        <taxon>Dikarya</taxon>
        <taxon>Basidiomycota</taxon>
        <taxon>Agaricomycotina</taxon>
        <taxon>Agaricomycetes</taxon>
        <taxon>Agaricomycetidae</taxon>
        <taxon>Boletales</taxon>
        <taxon>Coniophorineae</taxon>
        <taxon>Serpulaceae</taxon>
        <taxon>Serpula</taxon>
    </lineage>
</organism>
<evidence type="ECO:0000313" key="9">
    <source>
        <dbReference type="EMBL" id="EGO24138.1"/>
    </source>
</evidence>
<dbReference type="PRINTS" id="PR00069">
    <property type="entry name" value="ALDKETRDTASE"/>
</dbReference>
<dbReference type="InterPro" id="IPR020471">
    <property type="entry name" value="AKR"/>
</dbReference>
<gene>
    <name evidence="9" type="ORF">SERLADRAFT_470928</name>
</gene>
<dbReference type="Proteomes" id="UP000008064">
    <property type="component" value="Unassembled WGS sequence"/>
</dbReference>
<dbReference type="KEGG" id="sla:SERLADRAFT_470928"/>
<evidence type="ECO:0000256" key="4">
    <source>
        <dbReference type="PIRSR" id="PIRSR000097-1"/>
    </source>
</evidence>
<dbReference type="PANTHER" id="PTHR43827:SF3">
    <property type="entry name" value="NADP-DEPENDENT OXIDOREDUCTASE DOMAIN-CONTAINING PROTEIN"/>
    <property type="match status" value="1"/>
</dbReference>
<evidence type="ECO:0000259" key="8">
    <source>
        <dbReference type="Pfam" id="PF00248"/>
    </source>
</evidence>
<dbReference type="CDD" id="cd19120">
    <property type="entry name" value="AKR_AKR3C2-3"/>
    <property type="match status" value="1"/>
</dbReference>
<keyword evidence="7" id="KW-0812">Transmembrane</keyword>
<keyword evidence="7" id="KW-0472">Membrane</keyword>
<evidence type="ECO:0000256" key="2">
    <source>
        <dbReference type="ARBA" id="ARBA00022857"/>
    </source>
</evidence>
<evidence type="ECO:0000256" key="3">
    <source>
        <dbReference type="ARBA" id="ARBA00023002"/>
    </source>
</evidence>
<dbReference type="HOGENOM" id="CLU_023205_0_3_1"/>
<evidence type="ECO:0000256" key="1">
    <source>
        <dbReference type="ARBA" id="ARBA00007905"/>
    </source>
</evidence>
<evidence type="ECO:0000256" key="5">
    <source>
        <dbReference type="PIRSR" id="PIRSR000097-2"/>
    </source>
</evidence>
<feature type="active site" description="Proton donor" evidence="4">
    <location>
        <position position="52"/>
    </location>
</feature>
<keyword evidence="2" id="KW-0521">NADP</keyword>
<feature type="site" description="Lowers pKa of active site Tyr" evidence="6">
    <location>
        <position position="77"/>
    </location>
</feature>
<dbReference type="OrthoDB" id="416253at2759"/>
<dbReference type="GeneID" id="18819848"/>
<sequence>MHFQSVRLNDGSLLPTIAFGTGSSMKYEDDVTKYVQQAIDVGFCHIDTAAIYKTEENVGIAIRESGLSRSDLYITTKYGGETTIQESFQNSLSKLGIKHVDLYLIHFPEAVKDFEAAWREFEGFKNSRLATSIGVSNFNLEQLQTVYKTASIKPAVNQIEFHPYNYTSHKSLLDFCAQHGIIVEAYSSLTPITKYSGGPVDAPLKAAASRLGITPTQVIFLWVRSKGVVVVTTSRSKDRLQEYLAIEDLAPLTDEEIAAIDKAGANGPPSFFRRRYKTVLSLAAFLLWGLVKLSIVFFIFRRVAG</sequence>
<accession>F8P071</accession>
<proteinExistence type="inferred from homology"/>
<dbReference type="PIRSF" id="PIRSF000097">
    <property type="entry name" value="AKR"/>
    <property type="match status" value="1"/>
</dbReference>
<dbReference type="InterPro" id="IPR023210">
    <property type="entry name" value="NADP_OxRdtase_dom"/>
</dbReference>
<dbReference type="Gene3D" id="3.20.20.100">
    <property type="entry name" value="NADP-dependent oxidoreductase domain"/>
    <property type="match status" value="1"/>
</dbReference>
<dbReference type="EMBL" id="GL945435">
    <property type="protein sequence ID" value="EGO24138.1"/>
    <property type="molecule type" value="Genomic_DNA"/>
</dbReference>
<dbReference type="InterPro" id="IPR036812">
    <property type="entry name" value="NAD(P)_OxRdtase_dom_sf"/>
</dbReference>
<name>F8P071_SERL9</name>
<dbReference type="GO" id="GO:0016652">
    <property type="term" value="F:oxidoreductase activity, acting on NAD(P)H as acceptor"/>
    <property type="evidence" value="ECO:0007669"/>
    <property type="project" value="InterPro"/>
</dbReference>
<dbReference type="InterPro" id="IPR044494">
    <property type="entry name" value="AKR3C2/3"/>
</dbReference>
<reference evidence="9" key="1">
    <citation type="submission" date="2011-04" db="EMBL/GenBank/DDBJ databases">
        <title>Evolution of plant cell wall degrading machinery underlies the functional diversity of forest fungi.</title>
        <authorList>
            <consortium name="US DOE Joint Genome Institute (JGI-PGF)"/>
            <person name="Eastwood D.C."/>
            <person name="Floudas D."/>
            <person name="Binder M."/>
            <person name="Majcherczyk A."/>
            <person name="Schneider P."/>
            <person name="Aerts A."/>
            <person name="Asiegbu F.O."/>
            <person name="Baker S.E."/>
            <person name="Barry K."/>
            <person name="Bendiksby M."/>
            <person name="Blumentritt M."/>
            <person name="Coutinho P.M."/>
            <person name="Cullen D."/>
            <person name="Cullen D."/>
            <person name="Gathman A."/>
            <person name="Goodell B."/>
            <person name="Henrissat B."/>
            <person name="Ihrmark K."/>
            <person name="Kauserud H."/>
            <person name="Kohler A."/>
            <person name="LaButti K."/>
            <person name="Lapidus A."/>
            <person name="Lavin J.L."/>
            <person name="Lee Y.-H."/>
            <person name="Lindquist E."/>
            <person name="Lilly W."/>
            <person name="Lucas S."/>
            <person name="Morin E."/>
            <person name="Murat C."/>
            <person name="Oguiza J.A."/>
            <person name="Park J."/>
            <person name="Pisabarro A.G."/>
            <person name="Riley R."/>
            <person name="Rosling A."/>
            <person name="Salamov A."/>
            <person name="Schmidt O."/>
            <person name="Schmutz J."/>
            <person name="Skrede I."/>
            <person name="Stenlid J."/>
            <person name="Wiebenga A."/>
            <person name="Xie X."/>
            <person name="Kues U."/>
            <person name="Hibbett D.S."/>
            <person name="Hoffmeister D."/>
            <person name="Hogberg N."/>
            <person name="Martin F."/>
            <person name="Grigoriev I.V."/>
            <person name="Watkinson S.C."/>
        </authorList>
    </citation>
    <scope>NUCLEOTIDE SEQUENCE</scope>
    <source>
        <strain evidence="9">S7.9</strain>
    </source>
</reference>
<dbReference type="RefSeq" id="XP_007319900.1">
    <property type="nucleotide sequence ID" value="XM_007319838.1"/>
</dbReference>
<dbReference type="Pfam" id="PF00248">
    <property type="entry name" value="Aldo_ket_red"/>
    <property type="match status" value="1"/>
</dbReference>
<feature type="binding site" evidence="5">
    <location>
        <position position="106"/>
    </location>
    <ligand>
        <name>substrate</name>
    </ligand>
</feature>
<comment type="similarity">
    <text evidence="1">Belongs to the aldo/keto reductase family.</text>
</comment>
<dbReference type="SUPFAM" id="SSF51430">
    <property type="entry name" value="NAD(P)-linked oxidoreductase"/>
    <property type="match status" value="1"/>
</dbReference>
<dbReference type="PANTHER" id="PTHR43827">
    <property type="entry name" value="2,5-DIKETO-D-GLUCONIC ACID REDUCTASE"/>
    <property type="match status" value="1"/>
</dbReference>
<evidence type="ECO:0000256" key="7">
    <source>
        <dbReference type="SAM" id="Phobius"/>
    </source>
</evidence>
<protein>
    <recommendedName>
        <fullName evidence="8">NADP-dependent oxidoreductase domain-containing protein</fullName>
    </recommendedName>
</protein>
<keyword evidence="3" id="KW-0560">Oxidoreductase</keyword>
<keyword evidence="7" id="KW-1133">Transmembrane helix</keyword>
<evidence type="ECO:0000256" key="6">
    <source>
        <dbReference type="PIRSR" id="PIRSR000097-3"/>
    </source>
</evidence>
<feature type="domain" description="NADP-dependent oxidoreductase" evidence="8">
    <location>
        <begin position="18"/>
        <end position="263"/>
    </location>
</feature>